<organism evidence="5 6">
    <name type="scientific">Prescottella agglutinans</name>
    <dbReference type="NCBI Taxonomy" id="1644129"/>
    <lineage>
        <taxon>Bacteria</taxon>
        <taxon>Bacillati</taxon>
        <taxon>Actinomycetota</taxon>
        <taxon>Actinomycetes</taxon>
        <taxon>Mycobacteriales</taxon>
        <taxon>Nocardiaceae</taxon>
        <taxon>Prescottella</taxon>
    </lineage>
</organism>
<keyword evidence="6" id="KW-1185">Reference proteome</keyword>
<reference evidence="5 6" key="1">
    <citation type="submission" date="2018-11" db="EMBL/GenBank/DDBJ databases">
        <title>Rhodococcus spongicola sp. nov. and Rhodococcus xishaensis sp. nov. from marine sponges.</title>
        <authorList>
            <person name="Li L."/>
            <person name="Lin H.W."/>
        </authorList>
    </citation>
    <scope>NUCLEOTIDE SEQUENCE [LARGE SCALE GENOMIC DNA]</scope>
    <source>
        <strain evidence="5 6">CCTCC AB2014297</strain>
    </source>
</reference>
<dbReference type="OrthoDB" id="60629at2"/>
<dbReference type="Proteomes" id="UP000286208">
    <property type="component" value="Unassembled WGS sequence"/>
</dbReference>
<dbReference type="InterPro" id="IPR036390">
    <property type="entry name" value="WH_DNA-bd_sf"/>
</dbReference>
<comment type="caution">
    <text evidence="5">The sequence shown here is derived from an EMBL/GenBank/DDBJ whole genome shotgun (WGS) entry which is preliminary data.</text>
</comment>
<dbReference type="RefSeq" id="WP_127918099.1">
    <property type="nucleotide sequence ID" value="NZ_RKLP01000012.1"/>
</dbReference>
<dbReference type="Pfam" id="PF09339">
    <property type="entry name" value="HTH_IclR"/>
    <property type="match status" value="1"/>
</dbReference>
<dbReference type="PROSITE" id="PS51078">
    <property type="entry name" value="ICLR_ED"/>
    <property type="match status" value="1"/>
</dbReference>
<dbReference type="InterPro" id="IPR029016">
    <property type="entry name" value="GAF-like_dom_sf"/>
</dbReference>
<protein>
    <submittedName>
        <fullName evidence="5">IclR family transcriptional regulator</fullName>
    </submittedName>
</protein>
<dbReference type="PANTHER" id="PTHR30136">
    <property type="entry name" value="HELIX-TURN-HELIX TRANSCRIPTIONAL REGULATOR, ICLR FAMILY"/>
    <property type="match status" value="1"/>
</dbReference>
<keyword evidence="2" id="KW-0238">DNA-binding</keyword>
<proteinExistence type="predicted"/>
<dbReference type="GO" id="GO:0003700">
    <property type="term" value="F:DNA-binding transcription factor activity"/>
    <property type="evidence" value="ECO:0007669"/>
    <property type="project" value="TreeGrafter"/>
</dbReference>
<dbReference type="SUPFAM" id="SSF55781">
    <property type="entry name" value="GAF domain-like"/>
    <property type="match status" value="1"/>
</dbReference>
<dbReference type="Gene3D" id="1.10.10.10">
    <property type="entry name" value="Winged helix-like DNA-binding domain superfamily/Winged helix DNA-binding domain"/>
    <property type="match status" value="1"/>
</dbReference>
<dbReference type="Gene3D" id="3.30.450.40">
    <property type="match status" value="1"/>
</dbReference>
<dbReference type="AlphaFoldDB" id="A0A438B953"/>
<dbReference type="SUPFAM" id="SSF46785">
    <property type="entry name" value="Winged helix' DNA-binding domain"/>
    <property type="match status" value="1"/>
</dbReference>
<dbReference type="SMART" id="SM00346">
    <property type="entry name" value="HTH_ICLR"/>
    <property type="match status" value="1"/>
</dbReference>
<dbReference type="GO" id="GO:0045892">
    <property type="term" value="P:negative regulation of DNA-templated transcription"/>
    <property type="evidence" value="ECO:0007669"/>
    <property type="project" value="TreeGrafter"/>
</dbReference>
<keyword evidence="3" id="KW-0804">Transcription</keyword>
<evidence type="ECO:0000313" key="5">
    <source>
        <dbReference type="EMBL" id="RVW07508.1"/>
    </source>
</evidence>
<dbReference type="InterPro" id="IPR050707">
    <property type="entry name" value="HTH_MetabolicPath_Reg"/>
</dbReference>
<dbReference type="GO" id="GO:0003677">
    <property type="term" value="F:DNA binding"/>
    <property type="evidence" value="ECO:0007669"/>
    <property type="project" value="UniProtKB-KW"/>
</dbReference>
<evidence type="ECO:0000256" key="1">
    <source>
        <dbReference type="ARBA" id="ARBA00023015"/>
    </source>
</evidence>
<gene>
    <name evidence="5" type="ORF">EGT67_21305</name>
</gene>
<evidence type="ECO:0000256" key="2">
    <source>
        <dbReference type="ARBA" id="ARBA00023125"/>
    </source>
</evidence>
<dbReference type="InterPro" id="IPR036388">
    <property type="entry name" value="WH-like_DNA-bd_sf"/>
</dbReference>
<dbReference type="Pfam" id="PF01614">
    <property type="entry name" value="IclR_C"/>
    <property type="match status" value="1"/>
</dbReference>
<name>A0A438B953_9NOCA</name>
<dbReference type="InterPro" id="IPR005471">
    <property type="entry name" value="Tscrpt_reg_IclR_N"/>
</dbReference>
<accession>A0A438B953</accession>
<feature type="domain" description="IclR-ED" evidence="4">
    <location>
        <begin position="79"/>
        <end position="252"/>
    </location>
</feature>
<dbReference type="InterPro" id="IPR014757">
    <property type="entry name" value="Tscrpt_reg_IclR_C"/>
</dbReference>
<evidence type="ECO:0000313" key="6">
    <source>
        <dbReference type="Proteomes" id="UP000286208"/>
    </source>
</evidence>
<sequence>MTVIDNDMVDVAAAGVPPTMAERITLILDQFDGANTRLTAEDLVQLTRIPRSTTHRILDQLTQLNWLRHNRFGYRLGWRAIALGRSNERDELRAVAAPHLHQLHLRTRLIAHLAVLDGRDVVWLDKIGGRCADTIATRVGGRSRADLTTEGKAMLALVAPEQVDVLFRGVLSPEAMTDLHGRLGQIRMQSGRTWETDPRGVSSAAAAVRSGDGDQIQLSCVSLRGRVHTDQLRRVLPLLAGVTRMMSERLAEN</sequence>
<dbReference type="PANTHER" id="PTHR30136:SF35">
    <property type="entry name" value="HTH-TYPE TRANSCRIPTIONAL REGULATOR RV1719"/>
    <property type="match status" value="1"/>
</dbReference>
<evidence type="ECO:0000256" key="3">
    <source>
        <dbReference type="ARBA" id="ARBA00023163"/>
    </source>
</evidence>
<evidence type="ECO:0000259" key="4">
    <source>
        <dbReference type="PROSITE" id="PS51078"/>
    </source>
</evidence>
<keyword evidence="1" id="KW-0805">Transcription regulation</keyword>
<dbReference type="EMBL" id="RKLP01000012">
    <property type="protein sequence ID" value="RVW07508.1"/>
    <property type="molecule type" value="Genomic_DNA"/>
</dbReference>